<dbReference type="InterPro" id="IPR053135">
    <property type="entry name" value="AKR2_Oxidoreductase"/>
</dbReference>
<protein>
    <submittedName>
        <fullName evidence="2">Aldo/keto reductase</fullName>
    </submittedName>
</protein>
<sequence>MQSRREFLTAASLAAGGLLLSPKARLSAYAAEVVKPTEPPTEPLRKRAIPATGQEVPVIGAGTSGSYNVEIGSPQFEALKETIKVFFDGGGTVFDTSPNYGNADAALGALLEDGGYRDRCFLATKIAADSREEAEAQWTGSLKKLRTDHVELLQVHNLRDWRTQLAYARELKEQGATKYVGITHYLDYGLPVMEDIMREEPLDFIQIHYSVNAPKAAETVLPLAKEKGVAVLINRAYDDGRLFGQVKGKPLPDWASEVEATSWAQIFLKFAISNPAVTAVIPATSKPTHQADNLHAGVGPLLSEAQQKELLETFA</sequence>
<dbReference type="InterPro" id="IPR036812">
    <property type="entry name" value="NAD(P)_OxRdtase_dom_sf"/>
</dbReference>
<dbReference type="PANTHER" id="PTHR43312">
    <property type="entry name" value="D-THREO-ALDOSE 1-DEHYDROGENASE"/>
    <property type="match status" value="1"/>
</dbReference>
<gene>
    <name evidence="2" type="ORF">ACFQ2F_07300</name>
</gene>
<evidence type="ECO:0000313" key="2">
    <source>
        <dbReference type="EMBL" id="MFD0986903.1"/>
    </source>
</evidence>
<proteinExistence type="predicted"/>
<accession>A0ABW3J8V9</accession>
<feature type="domain" description="NADP-dependent oxidoreductase" evidence="1">
    <location>
        <begin position="59"/>
        <end position="304"/>
    </location>
</feature>
<name>A0ABW3J8V9_9HYPH</name>
<dbReference type="SUPFAM" id="SSF51430">
    <property type="entry name" value="NAD(P)-linked oxidoreductase"/>
    <property type="match status" value="1"/>
</dbReference>
<organism evidence="2 3">
    <name type="scientific">Methyloligella solikamskensis</name>
    <dbReference type="NCBI Taxonomy" id="1177756"/>
    <lineage>
        <taxon>Bacteria</taxon>
        <taxon>Pseudomonadati</taxon>
        <taxon>Pseudomonadota</taxon>
        <taxon>Alphaproteobacteria</taxon>
        <taxon>Hyphomicrobiales</taxon>
        <taxon>Hyphomicrobiaceae</taxon>
        <taxon>Methyloligella</taxon>
    </lineage>
</organism>
<dbReference type="EMBL" id="JBHTJO010000001">
    <property type="protein sequence ID" value="MFD0986903.1"/>
    <property type="molecule type" value="Genomic_DNA"/>
</dbReference>
<dbReference type="RefSeq" id="WP_379087889.1">
    <property type="nucleotide sequence ID" value="NZ_JBHTJO010000001.1"/>
</dbReference>
<evidence type="ECO:0000313" key="3">
    <source>
        <dbReference type="Proteomes" id="UP001597102"/>
    </source>
</evidence>
<dbReference type="InterPro" id="IPR023210">
    <property type="entry name" value="NADP_OxRdtase_dom"/>
</dbReference>
<dbReference type="PROSITE" id="PS51318">
    <property type="entry name" value="TAT"/>
    <property type="match status" value="1"/>
</dbReference>
<comment type="caution">
    <text evidence="2">The sequence shown here is derived from an EMBL/GenBank/DDBJ whole genome shotgun (WGS) entry which is preliminary data.</text>
</comment>
<dbReference type="Gene3D" id="3.20.20.100">
    <property type="entry name" value="NADP-dependent oxidoreductase domain"/>
    <property type="match status" value="1"/>
</dbReference>
<dbReference type="CDD" id="cd19095">
    <property type="entry name" value="AKR_PA4992-like"/>
    <property type="match status" value="1"/>
</dbReference>
<dbReference type="InterPro" id="IPR006311">
    <property type="entry name" value="TAT_signal"/>
</dbReference>
<reference evidence="3" key="1">
    <citation type="journal article" date="2019" name="Int. J. Syst. Evol. Microbiol.">
        <title>The Global Catalogue of Microorganisms (GCM) 10K type strain sequencing project: providing services to taxonomists for standard genome sequencing and annotation.</title>
        <authorList>
            <consortium name="The Broad Institute Genomics Platform"/>
            <consortium name="The Broad Institute Genome Sequencing Center for Infectious Disease"/>
            <person name="Wu L."/>
            <person name="Ma J."/>
        </authorList>
    </citation>
    <scope>NUCLEOTIDE SEQUENCE [LARGE SCALE GENOMIC DNA]</scope>
    <source>
        <strain evidence="3">CCUG 61697</strain>
    </source>
</reference>
<keyword evidence="3" id="KW-1185">Reference proteome</keyword>
<dbReference type="Pfam" id="PF00248">
    <property type="entry name" value="Aldo_ket_red"/>
    <property type="match status" value="1"/>
</dbReference>
<dbReference type="PANTHER" id="PTHR43312:SF1">
    <property type="entry name" value="NADP-DEPENDENT OXIDOREDUCTASE DOMAIN-CONTAINING PROTEIN"/>
    <property type="match status" value="1"/>
</dbReference>
<evidence type="ECO:0000259" key="1">
    <source>
        <dbReference type="Pfam" id="PF00248"/>
    </source>
</evidence>
<dbReference type="Proteomes" id="UP001597102">
    <property type="component" value="Unassembled WGS sequence"/>
</dbReference>